<dbReference type="GO" id="GO:0046872">
    <property type="term" value="F:metal ion binding"/>
    <property type="evidence" value="ECO:0007669"/>
    <property type="project" value="UniProtKB-KW"/>
</dbReference>
<evidence type="ECO:0000256" key="4">
    <source>
        <dbReference type="ARBA" id="ARBA00022598"/>
    </source>
</evidence>
<evidence type="ECO:0000256" key="2">
    <source>
        <dbReference type="ARBA" id="ARBA00013168"/>
    </source>
</evidence>
<dbReference type="PRINTS" id="PR00980">
    <property type="entry name" value="TRNASYNTHALA"/>
</dbReference>
<keyword evidence="11" id="KW-0030">Aminoacyl-tRNA synthetase</keyword>
<dbReference type="EC" id="6.1.1.7" evidence="2"/>
<evidence type="ECO:0000256" key="3">
    <source>
        <dbReference type="ARBA" id="ARBA00022555"/>
    </source>
</evidence>
<keyword evidence="10" id="KW-0648">Protein biosynthesis</keyword>
<dbReference type="GO" id="GO:0000049">
    <property type="term" value="F:tRNA binding"/>
    <property type="evidence" value="ECO:0007669"/>
    <property type="project" value="UniProtKB-KW"/>
</dbReference>
<dbReference type="SUPFAM" id="SSF55681">
    <property type="entry name" value="Class II aaRS and biotin synthetases"/>
    <property type="match status" value="1"/>
</dbReference>
<evidence type="ECO:0000256" key="11">
    <source>
        <dbReference type="ARBA" id="ARBA00023146"/>
    </source>
</evidence>
<comment type="similarity">
    <text evidence="1">Belongs to the class-II aminoacyl-tRNA synthetase family.</text>
</comment>
<gene>
    <name evidence="13" type="ORF">Edafosvirus2_74</name>
</gene>
<proteinExistence type="inferred from homology"/>
<evidence type="ECO:0000256" key="6">
    <source>
        <dbReference type="ARBA" id="ARBA00022741"/>
    </source>
</evidence>
<keyword evidence="5" id="KW-0479">Metal-binding</keyword>
<dbReference type="FunFam" id="3.30.930.10:FF:000011">
    <property type="entry name" value="Alanine--tRNA ligase, cytoplasmic"/>
    <property type="match status" value="1"/>
</dbReference>
<evidence type="ECO:0000256" key="10">
    <source>
        <dbReference type="ARBA" id="ARBA00022917"/>
    </source>
</evidence>
<dbReference type="Pfam" id="PF01411">
    <property type="entry name" value="tRNA-synt_2c"/>
    <property type="match status" value="1"/>
</dbReference>
<keyword evidence="6" id="KW-0547">Nucleotide-binding</keyword>
<keyword evidence="8" id="KW-0067">ATP-binding</keyword>
<dbReference type="GO" id="GO:0004813">
    <property type="term" value="F:alanine-tRNA ligase activity"/>
    <property type="evidence" value="ECO:0007669"/>
    <property type="project" value="UniProtKB-EC"/>
</dbReference>
<evidence type="ECO:0000259" key="12">
    <source>
        <dbReference type="PROSITE" id="PS50860"/>
    </source>
</evidence>
<protein>
    <recommendedName>
        <fullName evidence="2">alanine--tRNA ligase</fullName>
        <ecNumber evidence="2">6.1.1.7</ecNumber>
    </recommendedName>
</protein>
<sequence length="437" mass="51491">MTEYKSKEKLTEFSDMLTIRQSFHNFFRLNGYKYKPQSKVFIDDPTLFFVNSGMCQFKKIFLGEEETKQKKVMNQQICIRLSGKLNDFDSIGRDTSHLSMFEMLGHWQFNESYNKKEAMGLALTYLLDVCGLKKEQMYVTYFEGNESIAEDVETKEIWKQYFDESHIIKGNTKDNFWSMNSDGVCGPCTEIHYDLIGNRDASSLVNKDDPLVMEIWNIVFMQYNKTDTKYEKLKSMFTDTGMGQERLAMIIQKKNSVYQTDAFKYLFGYVQSLTNADFYTDKYDNEKDTAYRIFVDHIRTCIVSVYQGVDFDCNKRGAILRKIFRRMMTNLYMHLNRKTVEPIMKKPQIIGLIKQVLNYFLFEITAESKDETIRDIQTKLINEELLHIGKLQNIRVTYKSLLKKLGDHNLVVEKMQSEQGIDKEFTENIDQLNFKLE</sequence>
<organism evidence="13">
    <name type="scientific">Edafosvirus sp</name>
    <dbReference type="NCBI Taxonomy" id="2487765"/>
    <lineage>
        <taxon>Viruses</taxon>
        <taxon>Varidnaviria</taxon>
        <taxon>Bamfordvirae</taxon>
        <taxon>Nucleocytoviricota</taxon>
        <taxon>Megaviricetes</taxon>
        <taxon>Imitervirales</taxon>
        <taxon>Mimiviridae</taxon>
        <taxon>Klosneuvirinae</taxon>
    </lineage>
</organism>
<keyword evidence="4 13" id="KW-0436">Ligase</keyword>
<evidence type="ECO:0000256" key="5">
    <source>
        <dbReference type="ARBA" id="ARBA00022723"/>
    </source>
</evidence>
<keyword evidence="9" id="KW-0694">RNA-binding</keyword>
<dbReference type="CDD" id="cd00673">
    <property type="entry name" value="AlaRS_core"/>
    <property type="match status" value="1"/>
</dbReference>
<evidence type="ECO:0000256" key="9">
    <source>
        <dbReference type="ARBA" id="ARBA00022884"/>
    </source>
</evidence>
<evidence type="ECO:0000256" key="7">
    <source>
        <dbReference type="ARBA" id="ARBA00022833"/>
    </source>
</evidence>
<dbReference type="InterPro" id="IPR050058">
    <property type="entry name" value="Ala-tRNA_ligase"/>
</dbReference>
<dbReference type="PANTHER" id="PTHR11777:SF9">
    <property type="entry name" value="ALANINE--TRNA LIGASE, CYTOPLASMIC"/>
    <property type="match status" value="1"/>
</dbReference>
<dbReference type="InterPro" id="IPR018162">
    <property type="entry name" value="Ala-tRNA-ligase_IIc_anticod-bd"/>
</dbReference>
<name>A0A3G4ZSN5_9VIRU</name>
<dbReference type="GO" id="GO:0005524">
    <property type="term" value="F:ATP binding"/>
    <property type="evidence" value="ECO:0007669"/>
    <property type="project" value="UniProtKB-KW"/>
</dbReference>
<keyword evidence="7" id="KW-0862">Zinc</keyword>
<evidence type="ECO:0000256" key="8">
    <source>
        <dbReference type="ARBA" id="ARBA00022840"/>
    </source>
</evidence>
<dbReference type="SUPFAM" id="SSF101353">
    <property type="entry name" value="Putative anticodon-binding domain of alanyl-tRNA synthetase (AlaRS)"/>
    <property type="match status" value="1"/>
</dbReference>
<evidence type="ECO:0000313" key="13">
    <source>
        <dbReference type="EMBL" id="AYV77895.1"/>
    </source>
</evidence>
<dbReference type="Gene3D" id="3.30.930.10">
    <property type="entry name" value="Bira Bifunctional Protein, Domain 2"/>
    <property type="match status" value="1"/>
</dbReference>
<dbReference type="InterPro" id="IPR018164">
    <property type="entry name" value="Ala-tRNA-synth_IIc_N"/>
</dbReference>
<dbReference type="GO" id="GO:0002161">
    <property type="term" value="F:aminoacyl-tRNA deacylase activity"/>
    <property type="evidence" value="ECO:0007669"/>
    <property type="project" value="TreeGrafter"/>
</dbReference>
<dbReference type="InterPro" id="IPR018165">
    <property type="entry name" value="Ala-tRNA-synth_IIc_core"/>
</dbReference>
<evidence type="ECO:0000256" key="1">
    <source>
        <dbReference type="ARBA" id="ARBA00008226"/>
    </source>
</evidence>
<dbReference type="PANTHER" id="PTHR11777">
    <property type="entry name" value="ALANYL-TRNA SYNTHETASE"/>
    <property type="match status" value="1"/>
</dbReference>
<accession>A0A3G4ZSN5</accession>
<dbReference type="InterPro" id="IPR045864">
    <property type="entry name" value="aa-tRNA-synth_II/BPL/LPL"/>
</dbReference>
<feature type="domain" description="Alanyl-transfer RNA synthetases family profile" evidence="12">
    <location>
        <begin position="19"/>
        <end position="364"/>
    </location>
</feature>
<dbReference type="EMBL" id="MK072067">
    <property type="protein sequence ID" value="AYV77895.1"/>
    <property type="molecule type" value="Genomic_DNA"/>
</dbReference>
<reference evidence="13" key="1">
    <citation type="submission" date="2018-10" db="EMBL/GenBank/DDBJ databases">
        <title>Hidden diversity of soil giant viruses.</title>
        <authorList>
            <person name="Schulz F."/>
            <person name="Alteio L."/>
            <person name="Goudeau D."/>
            <person name="Ryan E.M."/>
            <person name="Malmstrom R.R."/>
            <person name="Blanchard J."/>
            <person name="Woyke T."/>
        </authorList>
    </citation>
    <scope>NUCLEOTIDE SEQUENCE</scope>
    <source>
        <strain evidence="13">EDV1</strain>
    </source>
</reference>
<dbReference type="InterPro" id="IPR002318">
    <property type="entry name" value="Ala-tRNA-lgiase_IIc"/>
</dbReference>
<keyword evidence="3" id="KW-0820">tRNA-binding</keyword>
<dbReference type="PROSITE" id="PS50860">
    <property type="entry name" value="AA_TRNA_LIGASE_II_ALA"/>
    <property type="match status" value="1"/>
</dbReference>